<accession>A0ABT3NBM8</accession>
<reference evidence="1 2" key="1">
    <citation type="submission" date="2022-11" db="EMBL/GenBank/DDBJ databases">
        <title>Desulfobotulus tamanensis H1 sp. nov. - anaerobic, alkaliphilic, sulphate reducing bacterium isolated from terrestrial mud volcano.</title>
        <authorList>
            <person name="Frolova A."/>
            <person name="Merkel A.Y."/>
            <person name="Slobodkin A.I."/>
        </authorList>
    </citation>
    <scope>NUCLEOTIDE SEQUENCE [LARGE SCALE GENOMIC DNA]</scope>
    <source>
        <strain evidence="1 2">H1</strain>
    </source>
</reference>
<dbReference type="PANTHER" id="PTHR35271">
    <property type="entry name" value="ABC TRANSPORTER, SUBSTRATE-BINDING LIPOPROTEIN-RELATED"/>
    <property type="match status" value="1"/>
</dbReference>
<dbReference type="Pfam" id="PF04392">
    <property type="entry name" value="ABC_sub_bind"/>
    <property type="match status" value="1"/>
</dbReference>
<gene>
    <name evidence="1" type="ORF">OOT00_12835</name>
</gene>
<evidence type="ECO:0000313" key="1">
    <source>
        <dbReference type="EMBL" id="MCW7754870.1"/>
    </source>
</evidence>
<dbReference type="CDD" id="cd06325">
    <property type="entry name" value="PBP1_ABC_unchar_transporter"/>
    <property type="match status" value="1"/>
</dbReference>
<name>A0ABT3NBM8_9BACT</name>
<dbReference type="Gene3D" id="3.40.50.2300">
    <property type="match status" value="2"/>
</dbReference>
<sequence>MGMRSMRCLLSVLLVMLAGLSFADMRPVRIGISKIVAHPALDALEQGVQDGLRESWPNAVFDLQNANGDLSTAASIAQKFRAQKVDLAVGIATPTSQALVNLLRDQPVIYCAVTDPVDAGLVDSYDQGGDNVTGYSDMTPVAEQIDFLLRVRPMKRLGHIYASGEANAVRLAEIARRVCEARGIEFVESTVANSAEVRQAIQAIIRRVDGVYLSNDNTVFAALPAVSEVCMRHRVPLVTADPSSARNIPVLAAWGFDYYRMGLATGRLAGEVLSGTPTADIPTQYMKDPSDMELLVNLDVAAMLGVEIPADLLEQASILIKNGQVTEVR</sequence>
<dbReference type="Proteomes" id="UP001209681">
    <property type="component" value="Unassembled WGS sequence"/>
</dbReference>
<evidence type="ECO:0000313" key="2">
    <source>
        <dbReference type="Proteomes" id="UP001209681"/>
    </source>
</evidence>
<dbReference type="EMBL" id="JAPFPW010000017">
    <property type="protein sequence ID" value="MCW7754870.1"/>
    <property type="molecule type" value="Genomic_DNA"/>
</dbReference>
<dbReference type="InterPro" id="IPR028082">
    <property type="entry name" value="Peripla_BP_I"/>
</dbReference>
<comment type="caution">
    <text evidence="1">The sequence shown here is derived from an EMBL/GenBank/DDBJ whole genome shotgun (WGS) entry which is preliminary data.</text>
</comment>
<dbReference type="PANTHER" id="PTHR35271:SF1">
    <property type="entry name" value="ABC TRANSPORTER, SUBSTRATE-BINDING LIPOPROTEIN"/>
    <property type="match status" value="1"/>
</dbReference>
<proteinExistence type="predicted"/>
<dbReference type="RefSeq" id="WP_265425784.1">
    <property type="nucleotide sequence ID" value="NZ_JAPFPW010000017.1"/>
</dbReference>
<protein>
    <submittedName>
        <fullName evidence="1">ABC transporter substrate-binding protein</fullName>
    </submittedName>
</protein>
<dbReference type="SUPFAM" id="SSF53822">
    <property type="entry name" value="Periplasmic binding protein-like I"/>
    <property type="match status" value="1"/>
</dbReference>
<dbReference type="InterPro" id="IPR007487">
    <property type="entry name" value="ABC_transpt-TYRBP-like"/>
</dbReference>
<organism evidence="1 2">
    <name type="scientific">Desulfobotulus pelophilus</name>
    <dbReference type="NCBI Taxonomy" id="2823377"/>
    <lineage>
        <taxon>Bacteria</taxon>
        <taxon>Pseudomonadati</taxon>
        <taxon>Thermodesulfobacteriota</taxon>
        <taxon>Desulfobacteria</taxon>
        <taxon>Desulfobacterales</taxon>
        <taxon>Desulfobacteraceae</taxon>
        <taxon>Desulfobotulus</taxon>
    </lineage>
</organism>
<keyword evidence="2" id="KW-1185">Reference proteome</keyword>